<evidence type="ECO:0000313" key="2">
    <source>
        <dbReference type="Proteomes" id="UP000317318"/>
    </source>
</evidence>
<protein>
    <submittedName>
        <fullName evidence="1">Uncharacterized protein</fullName>
    </submittedName>
</protein>
<dbReference type="KEGG" id="svp:Pan189_26700"/>
<gene>
    <name evidence="1" type="ORF">Pan189_26700</name>
</gene>
<sequence>MTQPANCADWVYRRSYYTHELPPHVAAVSPMPVERSAYRPAITNPYPGFGITGGFRWNRVVMQNGNSRDFTLLRSDFVKFPPY</sequence>
<evidence type="ECO:0000313" key="1">
    <source>
        <dbReference type="EMBL" id="QDT38280.1"/>
    </source>
</evidence>
<accession>A0A517R313</accession>
<organism evidence="1 2">
    <name type="scientific">Stratiformator vulcanicus</name>
    <dbReference type="NCBI Taxonomy" id="2527980"/>
    <lineage>
        <taxon>Bacteria</taxon>
        <taxon>Pseudomonadati</taxon>
        <taxon>Planctomycetota</taxon>
        <taxon>Planctomycetia</taxon>
        <taxon>Planctomycetales</taxon>
        <taxon>Planctomycetaceae</taxon>
        <taxon>Stratiformator</taxon>
    </lineage>
</organism>
<dbReference type="EMBL" id="CP036268">
    <property type="protein sequence ID" value="QDT38280.1"/>
    <property type="molecule type" value="Genomic_DNA"/>
</dbReference>
<reference evidence="1 2" key="1">
    <citation type="submission" date="2019-02" db="EMBL/GenBank/DDBJ databases">
        <title>Deep-cultivation of Planctomycetes and their phenomic and genomic characterization uncovers novel biology.</title>
        <authorList>
            <person name="Wiegand S."/>
            <person name="Jogler M."/>
            <person name="Boedeker C."/>
            <person name="Pinto D."/>
            <person name="Vollmers J."/>
            <person name="Rivas-Marin E."/>
            <person name="Kohn T."/>
            <person name="Peeters S.H."/>
            <person name="Heuer A."/>
            <person name="Rast P."/>
            <person name="Oberbeckmann S."/>
            <person name="Bunk B."/>
            <person name="Jeske O."/>
            <person name="Meyerdierks A."/>
            <person name="Storesund J.E."/>
            <person name="Kallscheuer N."/>
            <person name="Luecker S."/>
            <person name="Lage O.M."/>
            <person name="Pohl T."/>
            <person name="Merkel B.J."/>
            <person name="Hornburger P."/>
            <person name="Mueller R.-W."/>
            <person name="Bruemmer F."/>
            <person name="Labrenz M."/>
            <person name="Spormann A.M."/>
            <person name="Op den Camp H."/>
            <person name="Overmann J."/>
            <person name="Amann R."/>
            <person name="Jetten M.S.M."/>
            <person name="Mascher T."/>
            <person name="Medema M.H."/>
            <person name="Devos D.P."/>
            <person name="Kaster A.-K."/>
            <person name="Ovreas L."/>
            <person name="Rohde M."/>
            <person name="Galperin M.Y."/>
            <person name="Jogler C."/>
        </authorList>
    </citation>
    <scope>NUCLEOTIDE SEQUENCE [LARGE SCALE GENOMIC DNA]</scope>
    <source>
        <strain evidence="1 2">Pan189</strain>
    </source>
</reference>
<dbReference type="AlphaFoldDB" id="A0A517R313"/>
<name>A0A517R313_9PLAN</name>
<keyword evidence="2" id="KW-1185">Reference proteome</keyword>
<dbReference type="Proteomes" id="UP000317318">
    <property type="component" value="Chromosome"/>
</dbReference>
<proteinExistence type="predicted"/>